<accession>A0A1T5L8G4</accession>
<keyword evidence="1" id="KW-1133">Transmembrane helix</keyword>
<organism evidence="2 3">
    <name type="scientific">Maledivibacter halophilus</name>
    <dbReference type="NCBI Taxonomy" id="36842"/>
    <lineage>
        <taxon>Bacteria</taxon>
        <taxon>Bacillati</taxon>
        <taxon>Bacillota</taxon>
        <taxon>Clostridia</taxon>
        <taxon>Peptostreptococcales</taxon>
        <taxon>Caminicellaceae</taxon>
        <taxon>Maledivibacter</taxon>
    </lineage>
</organism>
<keyword evidence="1" id="KW-0472">Membrane</keyword>
<evidence type="ECO:0000256" key="1">
    <source>
        <dbReference type="SAM" id="Phobius"/>
    </source>
</evidence>
<reference evidence="2 3" key="1">
    <citation type="submission" date="2017-02" db="EMBL/GenBank/DDBJ databases">
        <authorList>
            <person name="Peterson S.W."/>
        </authorList>
    </citation>
    <scope>NUCLEOTIDE SEQUENCE [LARGE SCALE GENOMIC DNA]</scope>
    <source>
        <strain evidence="2 3">M1</strain>
    </source>
</reference>
<dbReference type="InterPro" id="IPR014195">
    <property type="entry name" value="Spore_III_AG"/>
</dbReference>
<evidence type="ECO:0000313" key="2">
    <source>
        <dbReference type="EMBL" id="SKC72230.1"/>
    </source>
</evidence>
<dbReference type="EMBL" id="FUZT01000006">
    <property type="protein sequence ID" value="SKC72230.1"/>
    <property type="molecule type" value="Genomic_DNA"/>
</dbReference>
<dbReference type="RefSeq" id="WP_079492109.1">
    <property type="nucleotide sequence ID" value="NZ_FUZT01000006.1"/>
</dbReference>
<keyword evidence="1" id="KW-0812">Transmembrane</keyword>
<dbReference type="NCBIfam" id="TIGR02830">
    <property type="entry name" value="spore_III_AG"/>
    <property type="match status" value="1"/>
</dbReference>
<dbReference type="Proteomes" id="UP000190285">
    <property type="component" value="Unassembled WGS sequence"/>
</dbReference>
<name>A0A1T5L8G4_9FIRM</name>
<dbReference type="OrthoDB" id="1634070at2"/>
<gene>
    <name evidence="2" type="ORF">SAMN02194393_02587</name>
</gene>
<dbReference type="PROSITE" id="PS51257">
    <property type="entry name" value="PROKAR_LIPOPROTEIN"/>
    <property type="match status" value="1"/>
</dbReference>
<proteinExistence type="predicted"/>
<dbReference type="STRING" id="36842.SAMN02194393_02587"/>
<dbReference type="AlphaFoldDB" id="A0A1T5L8G4"/>
<feature type="transmembrane region" description="Helical" evidence="1">
    <location>
        <begin position="20"/>
        <end position="41"/>
    </location>
</feature>
<sequence>MGFFKKFKEILDTGNTKKIIHNLAIVVIACIIILIFLSTFFPKDDSIETSNSNIDVVKGELEDANIPETAYSDSMESRLEKILSKINGVGEVKVMITYETTSEVVPAANVTKSEQTTQETDTQGGNRVIKQENISEDIVTVSNKDYNNSPIVIKEIKPIIRGVIVVATGADDPRVKNNLIEAVTTVFQIKSHKVKVYNQN</sequence>
<protein>
    <submittedName>
        <fullName evidence="2">Stage III sporulation protein AG</fullName>
    </submittedName>
</protein>
<keyword evidence="3" id="KW-1185">Reference proteome</keyword>
<evidence type="ECO:0000313" key="3">
    <source>
        <dbReference type="Proteomes" id="UP000190285"/>
    </source>
</evidence>